<dbReference type="InterPro" id="IPR003615">
    <property type="entry name" value="HNH_nuc"/>
</dbReference>
<dbReference type="Pfam" id="PF01844">
    <property type="entry name" value="HNH"/>
    <property type="match status" value="1"/>
</dbReference>
<dbReference type="GO" id="GO:0008270">
    <property type="term" value="F:zinc ion binding"/>
    <property type="evidence" value="ECO:0007669"/>
    <property type="project" value="InterPro"/>
</dbReference>
<dbReference type="STRING" id="670052.PA27867_3613"/>
<dbReference type="CDD" id="cd00085">
    <property type="entry name" value="HNHc"/>
    <property type="match status" value="1"/>
</dbReference>
<sequence>MANSTKSCTKCGESKSLDAYSKNRQRKDGHESQCKACRSAAFAAWRLLNMDKRREDQKAWYAANPGAKAQHDRDYRANHLEEERAHHASWYAANREASIAAATAWVRANPDKLKAARDQPHRKATKSASDRAYRRAHLAETAAVTLAWKLANRDRVRVLTSRRKALKRDAPGHSTIAQVAARVAYYGGKCWMCGAAWQGIDHVKPLSKGGSNWPSNLRPACTSCNSSKKATWESPGVTVPALVKLNLAA</sequence>
<dbReference type="InterPro" id="IPR002711">
    <property type="entry name" value="HNH"/>
</dbReference>
<name>A0A1B1BPU6_9MICO</name>
<evidence type="ECO:0000313" key="4">
    <source>
        <dbReference type="Proteomes" id="UP000092582"/>
    </source>
</evidence>
<dbReference type="OrthoDB" id="9802901at2"/>
<dbReference type="GO" id="GO:0004519">
    <property type="term" value="F:endonuclease activity"/>
    <property type="evidence" value="ECO:0007669"/>
    <property type="project" value="InterPro"/>
</dbReference>
<dbReference type="KEGG" id="cart:PA27867_3613"/>
<dbReference type="EMBL" id="CP016282">
    <property type="protein sequence ID" value="ANP74531.1"/>
    <property type="molecule type" value="Genomic_DNA"/>
</dbReference>
<gene>
    <name evidence="3" type="ORF">PA27867_3613</name>
</gene>
<protein>
    <recommendedName>
        <fullName evidence="2">HNH nuclease domain-containing protein</fullName>
    </recommendedName>
</protein>
<feature type="region of interest" description="Disordered" evidence="1">
    <location>
        <begin position="113"/>
        <end position="132"/>
    </location>
</feature>
<evidence type="ECO:0000313" key="3">
    <source>
        <dbReference type="EMBL" id="ANP74531.1"/>
    </source>
</evidence>
<dbReference type="AlphaFoldDB" id="A0A1B1BPU6"/>
<dbReference type="Proteomes" id="UP000092582">
    <property type="component" value="Chromosome 1"/>
</dbReference>
<accession>A0A1B1BPU6</accession>
<reference evidence="3 4" key="1">
    <citation type="submission" date="2016-06" db="EMBL/GenBank/DDBJ databases">
        <title>Genome sequencing of Cryobacterium arcticum PAMC 27867.</title>
        <authorList>
            <person name="Lee J."/>
            <person name="Kim O.-S."/>
        </authorList>
    </citation>
    <scope>NUCLEOTIDE SEQUENCE [LARGE SCALE GENOMIC DNA]</scope>
    <source>
        <strain evidence="3 4">PAMC 27867</strain>
    </source>
</reference>
<keyword evidence="4" id="KW-1185">Reference proteome</keyword>
<dbReference type="RefSeq" id="WP_157109291.1">
    <property type="nucleotide sequence ID" value="NZ_CP016282.1"/>
</dbReference>
<proteinExistence type="predicted"/>
<organism evidence="3 4">
    <name type="scientific">Cryobacterium arcticum</name>
    <dbReference type="NCBI Taxonomy" id="670052"/>
    <lineage>
        <taxon>Bacteria</taxon>
        <taxon>Bacillati</taxon>
        <taxon>Actinomycetota</taxon>
        <taxon>Actinomycetes</taxon>
        <taxon>Micrococcales</taxon>
        <taxon>Microbacteriaceae</taxon>
        <taxon>Cryobacterium</taxon>
    </lineage>
</organism>
<feature type="domain" description="HNH nuclease" evidence="2">
    <location>
        <begin position="178"/>
        <end position="226"/>
    </location>
</feature>
<dbReference type="Gene3D" id="1.10.30.50">
    <property type="match status" value="1"/>
</dbReference>
<dbReference type="GO" id="GO:0003676">
    <property type="term" value="F:nucleic acid binding"/>
    <property type="evidence" value="ECO:0007669"/>
    <property type="project" value="InterPro"/>
</dbReference>
<dbReference type="SMART" id="SM00507">
    <property type="entry name" value="HNHc"/>
    <property type="match status" value="1"/>
</dbReference>
<evidence type="ECO:0000259" key="2">
    <source>
        <dbReference type="SMART" id="SM00507"/>
    </source>
</evidence>
<evidence type="ECO:0000256" key="1">
    <source>
        <dbReference type="SAM" id="MobiDB-lite"/>
    </source>
</evidence>